<feature type="transmembrane region" description="Helical" evidence="11">
    <location>
        <begin position="1523"/>
        <end position="1543"/>
    </location>
</feature>
<feature type="compositionally biased region" description="Basic and acidic residues" evidence="10">
    <location>
        <begin position="83"/>
        <end position="97"/>
    </location>
</feature>
<keyword evidence="5" id="KW-0808">Transferase</keyword>
<evidence type="ECO:0000256" key="2">
    <source>
        <dbReference type="ARBA" id="ARBA00009040"/>
    </source>
</evidence>
<evidence type="ECO:0000256" key="9">
    <source>
        <dbReference type="ARBA" id="ARBA00047777"/>
    </source>
</evidence>
<organism evidence="13 14">
    <name type="scientific">Cetraspora pellucida</name>
    <dbReference type="NCBI Taxonomy" id="1433469"/>
    <lineage>
        <taxon>Eukaryota</taxon>
        <taxon>Fungi</taxon>
        <taxon>Fungi incertae sedis</taxon>
        <taxon>Mucoromycota</taxon>
        <taxon>Glomeromycotina</taxon>
        <taxon>Glomeromycetes</taxon>
        <taxon>Diversisporales</taxon>
        <taxon>Gigasporaceae</taxon>
        <taxon>Cetraspora</taxon>
    </lineage>
</organism>
<proteinExistence type="inferred from homology"/>
<evidence type="ECO:0000256" key="1">
    <source>
        <dbReference type="ARBA" id="ARBA00004141"/>
    </source>
</evidence>
<dbReference type="Proteomes" id="UP000789759">
    <property type="component" value="Unassembled WGS sequence"/>
</dbReference>
<dbReference type="Pfam" id="PF14288">
    <property type="entry name" value="FKS1_dom1"/>
    <property type="match status" value="1"/>
</dbReference>
<feature type="transmembrane region" description="Helical" evidence="11">
    <location>
        <begin position="1486"/>
        <end position="1511"/>
    </location>
</feature>
<evidence type="ECO:0000256" key="5">
    <source>
        <dbReference type="ARBA" id="ARBA00022679"/>
    </source>
</evidence>
<feature type="region of interest" description="Disordered" evidence="10">
    <location>
        <begin position="79"/>
        <end position="106"/>
    </location>
</feature>
<dbReference type="GO" id="GO:0003843">
    <property type="term" value="F:1,3-beta-D-glucan synthase activity"/>
    <property type="evidence" value="ECO:0007669"/>
    <property type="project" value="UniProtKB-EC"/>
</dbReference>
<keyword evidence="14" id="KW-1185">Reference proteome</keyword>
<evidence type="ECO:0000313" key="13">
    <source>
        <dbReference type="EMBL" id="CAG8701969.1"/>
    </source>
</evidence>
<feature type="transmembrane region" description="Helical" evidence="11">
    <location>
        <begin position="1331"/>
        <end position="1351"/>
    </location>
</feature>
<keyword evidence="4" id="KW-0328">Glycosyltransferase</keyword>
<feature type="transmembrane region" description="Helical" evidence="11">
    <location>
        <begin position="1244"/>
        <end position="1261"/>
    </location>
</feature>
<dbReference type="InterPro" id="IPR026899">
    <property type="entry name" value="FKS1-like_dom1"/>
</dbReference>
<keyword evidence="7 11" id="KW-1133">Transmembrane helix</keyword>
<evidence type="ECO:0000256" key="11">
    <source>
        <dbReference type="SAM" id="Phobius"/>
    </source>
</evidence>
<feature type="transmembrane region" description="Helical" evidence="11">
    <location>
        <begin position="1357"/>
        <end position="1375"/>
    </location>
</feature>
<comment type="similarity">
    <text evidence="2">Belongs to the glycosyltransferase 48 family.</text>
</comment>
<feature type="transmembrane region" description="Helical" evidence="11">
    <location>
        <begin position="1549"/>
        <end position="1570"/>
    </location>
</feature>
<evidence type="ECO:0000256" key="3">
    <source>
        <dbReference type="ARBA" id="ARBA00012589"/>
    </source>
</evidence>
<evidence type="ECO:0000256" key="4">
    <source>
        <dbReference type="ARBA" id="ARBA00022676"/>
    </source>
</evidence>
<feature type="transmembrane region" description="Helical" evidence="11">
    <location>
        <begin position="419"/>
        <end position="441"/>
    </location>
</feature>
<dbReference type="GO" id="GO:0006075">
    <property type="term" value="P:(1-&gt;3)-beta-D-glucan biosynthetic process"/>
    <property type="evidence" value="ECO:0007669"/>
    <property type="project" value="InterPro"/>
</dbReference>
<dbReference type="GO" id="GO:0005886">
    <property type="term" value="C:plasma membrane"/>
    <property type="evidence" value="ECO:0007669"/>
    <property type="project" value="TreeGrafter"/>
</dbReference>
<reference evidence="13" key="1">
    <citation type="submission" date="2021-06" db="EMBL/GenBank/DDBJ databases">
        <authorList>
            <person name="Kallberg Y."/>
            <person name="Tangrot J."/>
            <person name="Rosling A."/>
        </authorList>
    </citation>
    <scope>NUCLEOTIDE SEQUENCE</scope>
    <source>
        <strain evidence="13">FL966</strain>
    </source>
</reference>
<keyword evidence="8 11" id="KW-0472">Membrane</keyword>
<dbReference type="PANTHER" id="PTHR12741">
    <property type="entry name" value="LYST-INTERACTING PROTEIN LIP5 DOPAMINE RESPONSIVE PROTEIN DRG-1"/>
    <property type="match status" value="1"/>
</dbReference>
<comment type="catalytic activity">
    <reaction evidence="9">
        <text>[(1-&gt;3)-beta-D-glucosyl](n) + UDP-alpha-D-glucose = [(1-&gt;3)-beta-D-glucosyl](n+1) + UDP + H(+)</text>
        <dbReference type="Rhea" id="RHEA:21476"/>
        <dbReference type="Rhea" id="RHEA-COMP:11146"/>
        <dbReference type="Rhea" id="RHEA-COMP:14303"/>
        <dbReference type="ChEBI" id="CHEBI:15378"/>
        <dbReference type="ChEBI" id="CHEBI:37671"/>
        <dbReference type="ChEBI" id="CHEBI:58223"/>
        <dbReference type="ChEBI" id="CHEBI:58885"/>
        <dbReference type="EC" id="2.4.1.34"/>
    </reaction>
</comment>
<evidence type="ECO:0000256" key="7">
    <source>
        <dbReference type="ARBA" id="ARBA00022989"/>
    </source>
</evidence>
<feature type="transmembrane region" description="Helical" evidence="11">
    <location>
        <begin position="1444"/>
        <end position="1466"/>
    </location>
</feature>
<feature type="transmembrane region" description="Helical" evidence="11">
    <location>
        <begin position="524"/>
        <end position="553"/>
    </location>
</feature>
<evidence type="ECO:0000256" key="6">
    <source>
        <dbReference type="ARBA" id="ARBA00022692"/>
    </source>
</evidence>
<dbReference type="Pfam" id="PF02364">
    <property type="entry name" value="Glucan_synthase"/>
    <property type="match status" value="1"/>
</dbReference>
<evidence type="ECO:0000259" key="12">
    <source>
        <dbReference type="SMART" id="SM01205"/>
    </source>
</evidence>
<dbReference type="EC" id="2.4.1.34" evidence="3"/>
<feature type="non-terminal residue" evidence="13">
    <location>
        <position position="1574"/>
    </location>
</feature>
<dbReference type="GO" id="GO:0000148">
    <property type="term" value="C:1,3-beta-D-glucan synthase complex"/>
    <property type="evidence" value="ECO:0007669"/>
    <property type="project" value="InterPro"/>
</dbReference>
<evidence type="ECO:0000313" key="14">
    <source>
        <dbReference type="Proteomes" id="UP000789759"/>
    </source>
</evidence>
<gene>
    <name evidence="13" type="ORF">CPELLU_LOCUS11874</name>
</gene>
<dbReference type="Pfam" id="PF23605">
    <property type="entry name" value="FKS1_dom2"/>
    <property type="match status" value="1"/>
</dbReference>
<dbReference type="InterPro" id="IPR056261">
    <property type="entry name" value="FKS1-like_dom2"/>
</dbReference>
<name>A0A9N9HRN7_9GLOM</name>
<feature type="transmembrane region" description="Helical" evidence="11">
    <location>
        <begin position="1190"/>
        <end position="1210"/>
    </location>
</feature>
<comment type="subcellular location">
    <subcellularLocation>
        <location evidence="1">Membrane</location>
        <topology evidence="1">Multi-pass membrane protein</topology>
    </subcellularLocation>
</comment>
<accession>A0A9N9HRN7</accession>
<dbReference type="InterPro" id="IPR003440">
    <property type="entry name" value="Glyco_trans_48_dom"/>
</dbReference>
<evidence type="ECO:0000256" key="10">
    <source>
        <dbReference type="SAM" id="MobiDB-lite"/>
    </source>
</evidence>
<keyword evidence="6 11" id="KW-0812">Transmembrane</keyword>
<dbReference type="PANTHER" id="PTHR12741:SF48">
    <property type="entry name" value="1,3-BETA-GLUCAN SYNTHASE COMPONENT FKS1-RELATED"/>
    <property type="match status" value="1"/>
</dbReference>
<feature type="transmembrane region" description="Helical" evidence="11">
    <location>
        <begin position="461"/>
        <end position="488"/>
    </location>
</feature>
<feature type="non-terminal residue" evidence="13">
    <location>
        <position position="1"/>
    </location>
</feature>
<sequence>HTAEVFDDGSSNIPKTNTRYSSEYLANDLSEYRYDNKTEQQHIEGTNRNIEEAAYPAEAYDVSDCEHQLFESSFCSSEYDLNNSEKGKSRSDLDSKTESPYGSCTPNNVINDSNKYGFGVGTGNDCFSNKKINYSLNYPHTPGGGNQHSQKIYTAWSSDNLIPVSKEEIEDIFIDLTNKFGFQKDSMRNMFDNFMCILDSRASRMAPSQALLTLHADYIGGVHANYRKWYFATQMYLDDALSDVSIGITFQDQKNVNIYEQWNKRMNRMSQYDRVRQLALWFLLWGEAAQIRFTSECLCFIFKLADDYAKSPEYKAKVLPVPEGEYLKNVITPLYKYIRDQSYEIIDGTFVKREKDHADTIGYDDINQLFWYPESINRIVLQDKGSPLMALPSSQRYKMLSEVDWNHVFEKTYKEKRTWFHLAINFTRIWIIHVAVFWYYTAYNAPFLYTDPEKPVLAVQLSIVALGGAVSTLFMIVGCICEFFFIPLNTDNISMLSRRITFLFIILVINAAPTYIVIKARTTQISLIIGIIQLVISLLTTLTFAIIPSANLFGGPSKSSQKYQAFKTYTASYPILSRTDRAISIGLWCCIFGCKMIESYFFLSLSFKDPLKAMVNSRVLHCGDRLVGGIICSYMPAKSKVIISQVWNAIVISMYREHLISSDNVQRLLYQQILSDDGKRILKTPMLFTSNKSYQEEYFPSSSEAERRILFFAQSLSTSIPNPLPVQNMPTFTVLTPHYSEKILLSLREIIREEDNNTRVTLIEYLKQLHPIEWDNFVKDTKFLAEERNLKAIQNQFGNDYSKEIENKKLDDLPFYSIGFKSSAPEFTLRTRMWASLRSQTLYRTISGFMNYSKAIKLLYSVENPEVSTMFNNNLEKLEEELNFMANRKFKFLVSMQQYNKFSNEEKENVEFLLRVYPNLQIAYLEEIPSENEEESKIFSVLIDGHCEVLPDGKRKPKYRIQLPGNPILGDGKSDNQNHSIIFCRGEYLQLVDANQDNYLEECLKIRNILGEFEQYDMSTTSPYLPTAEISNKDPVAIVGAREYIFSENYGILGDVAAGKEWTFSALTQRITASVGGRLHYGHPDFLNFIFMTTRGGISKAQKGLHLNEDIYAGINAFNRGGRIKHAEYYQCGKGRDLGFSSILHFTTKISTGMGEQMLSREYYYLGTQLPLDRFLTFYYAHPGFHVNNVFIMLSVQLFMFGMMFIGSMASTLTLCEFNPDPTAPLNPPGCHNLFPVLDWIKRSIISIFIVFFVAFLPLFLQELTEKGFFRSIIRLGKHLMSLSPFFEVFNTQICSSSIISNLNFGGARYIATGRRFATSRIPFSILYSRFAGPSIYFGMRILLILLFVTMTMWLPHLMYFWVSVIALCISPFLFNPHQFSFSEFIIDYREFLRWMSRGNSKSHTNSWIAYCRASRTMITGHKRKRLGHPHPSENLVDIPRPNFAVIFVSEILSPFILAALCIIAFMFVNSFDRLNPGTPNKGPSALIRVCIIAIGPIIMNAIALAGLFFISFCLGPIMNRCFTKFGSIIAAIAHTWAVLNLIGAFELLWFIETWNLSHAVLGMIALTAIQRFI</sequence>
<evidence type="ECO:0000256" key="8">
    <source>
        <dbReference type="ARBA" id="ARBA00023136"/>
    </source>
</evidence>
<feature type="transmembrane region" description="Helical" evidence="11">
    <location>
        <begin position="500"/>
        <end position="518"/>
    </location>
</feature>
<dbReference type="OrthoDB" id="1880850at2759"/>
<dbReference type="SMART" id="SM01205">
    <property type="entry name" value="FKS1_dom1"/>
    <property type="match status" value="1"/>
</dbReference>
<comment type="caution">
    <text evidence="13">The sequence shown here is derived from an EMBL/GenBank/DDBJ whole genome shotgun (WGS) entry which is preliminary data.</text>
</comment>
<dbReference type="EMBL" id="CAJVQA010010888">
    <property type="protein sequence ID" value="CAG8701969.1"/>
    <property type="molecule type" value="Genomic_DNA"/>
</dbReference>
<feature type="domain" description="1,3-beta-glucan synthase component FKS1-like" evidence="12">
    <location>
        <begin position="272"/>
        <end position="384"/>
    </location>
</feature>
<dbReference type="GO" id="GO:0051278">
    <property type="term" value="P:fungal-type cell wall polysaccharide biosynthetic process"/>
    <property type="evidence" value="ECO:0007669"/>
    <property type="project" value="TreeGrafter"/>
</dbReference>
<protein>
    <recommendedName>
        <fullName evidence="3">1,3-beta-glucan synthase</fullName>
        <ecNumber evidence="3">2.4.1.34</ecNumber>
    </recommendedName>
</protein>